<evidence type="ECO:0000313" key="2">
    <source>
        <dbReference type="EMBL" id="OLY85224.1"/>
    </source>
</evidence>
<comment type="caution">
    <text evidence="2">The sequence shown here is derived from an EMBL/GenBank/DDBJ whole genome shotgun (WGS) entry which is preliminary data.</text>
</comment>
<keyword evidence="3" id="KW-1185">Reference proteome</keyword>
<dbReference type="Proteomes" id="UP000187455">
    <property type="component" value="Unassembled WGS sequence"/>
</dbReference>
<evidence type="ECO:0000256" key="1">
    <source>
        <dbReference type="SAM" id="MobiDB-lite"/>
    </source>
</evidence>
<dbReference type="AlphaFoldDB" id="A0A1R0H823"/>
<gene>
    <name evidence="2" type="ORF">AYI68_g588</name>
</gene>
<dbReference type="EMBL" id="LSSL01000180">
    <property type="protein sequence ID" value="OLY85224.1"/>
    <property type="molecule type" value="Genomic_DNA"/>
</dbReference>
<reference evidence="2 3" key="1">
    <citation type="journal article" date="2016" name="Mol. Biol. Evol.">
        <title>Genome-Wide Survey of Gut Fungi (Harpellales) Reveals the First Horizontally Transferred Ubiquitin Gene from a Mosquito Host.</title>
        <authorList>
            <person name="Wang Y."/>
            <person name="White M.M."/>
            <person name="Kvist S."/>
            <person name="Moncalvo J.M."/>
        </authorList>
    </citation>
    <scope>NUCLEOTIDE SEQUENCE [LARGE SCALE GENOMIC DNA]</scope>
    <source>
        <strain evidence="2 3">ALG-7-W6</strain>
    </source>
</reference>
<proteinExistence type="predicted"/>
<organism evidence="2 3">
    <name type="scientific">Smittium mucronatum</name>
    <dbReference type="NCBI Taxonomy" id="133383"/>
    <lineage>
        <taxon>Eukaryota</taxon>
        <taxon>Fungi</taxon>
        <taxon>Fungi incertae sedis</taxon>
        <taxon>Zoopagomycota</taxon>
        <taxon>Kickxellomycotina</taxon>
        <taxon>Harpellomycetes</taxon>
        <taxon>Harpellales</taxon>
        <taxon>Legeriomycetaceae</taxon>
        <taxon>Smittium</taxon>
    </lineage>
</organism>
<protein>
    <submittedName>
        <fullName evidence="2">Uncharacterized protein</fullName>
    </submittedName>
</protein>
<evidence type="ECO:0000313" key="3">
    <source>
        <dbReference type="Proteomes" id="UP000187455"/>
    </source>
</evidence>
<feature type="region of interest" description="Disordered" evidence="1">
    <location>
        <begin position="83"/>
        <end position="102"/>
    </location>
</feature>
<accession>A0A1R0H823</accession>
<sequence>MDVGSETEKACHTEYQILEGQTNNIEWKIVPPRDHGSGDLYRCQRQSLGDRCGIPLLLRYFRENMVSLPEEEYTTSGSLRFLNNKPSRRNQQTNCAERVVTI</sequence>
<name>A0A1R0H823_9FUNG</name>